<dbReference type="InterPro" id="IPR027417">
    <property type="entry name" value="P-loop_NTPase"/>
</dbReference>
<protein>
    <submittedName>
        <fullName evidence="2">ATP-binding protein</fullName>
    </submittedName>
</protein>
<evidence type="ECO:0000313" key="2">
    <source>
        <dbReference type="EMBL" id="MSU07334.1"/>
    </source>
</evidence>
<feature type="domain" description="AAA+ ATPase" evidence="1">
    <location>
        <begin position="3"/>
        <end position="136"/>
    </location>
</feature>
<dbReference type="PANTHER" id="PTHR30050:SF4">
    <property type="entry name" value="ATP-BINDING PROTEIN RV3427C IN INSERTION SEQUENCE-RELATED"/>
    <property type="match status" value="1"/>
</dbReference>
<proteinExistence type="predicted"/>
<dbReference type="SUPFAM" id="SSF52540">
    <property type="entry name" value="P-loop containing nucleoside triphosphate hydrolases"/>
    <property type="match status" value="1"/>
</dbReference>
<dbReference type="InterPro" id="IPR002611">
    <property type="entry name" value="IstB_ATP-bd"/>
</dbReference>
<sequence>MAEKHTLVFYGICGSGKTMLSIALGIKACMQGYKVKFITLSQLATRLLEAKETGRIEKALGDFRALDLLIIDEWGYCQLDKMSSELVFQVIADSYEHKSLILTTNLPFSEWGKIVADEQLAAAIIDRIVHFGHLIDTGKVDWRLRLSPMNHQMVEKKIN</sequence>
<dbReference type="AlphaFoldDB" id="A0A7X2PEC4"/>
<dbReference type="PANTHER" id="PTHR30050">
    <property type="entry name" value="CHROMOSOMAL REPLICATION INITIATOR PROTEIN DNAA"/>
    <property type="match status" value="1"/>
</dbReference>
<evidence type="ECO:0000313" key="3">
    <source>
        <dbReference type="Proteomes" id="UP000460549"/>
    </source>
</evidence>
<gene>
    <name evidence="2" type="ORF">FYJ80_11305</name>
</gene>
<comment type="caution">
    <text evidence="2">The sequence shown here is derived from an EMBL/GenBank/DDBJ whole genome shotgun (WGS) entry which is preliminary data.</text>
</comment>
<dbReference type="EMBL" id="VUNN01000040">
    <property type="protein sequence ID" value="MSU07334.1"/>
    <property type="molecule type" value="Genomic_DNA"/>
</dbReference>
<accession>A0A7X2PEC4</accession>
<dbReference type="Pfam" id="PF01695">
    <property type="entry name" value="IstB_IS21"/>
    <property type="match status" value="1"/>
</dbReference>
<organism evidence="2 3">
    <name type="scientific">Bullifex porci</name>
    <dbReference type="NCBI Taxonomy" id="2606638"/>
    <lineage>
        <taxon>Bacteria</taxon>
        <taxon>Pseudomonadati</taxon>
        <taxon>Spirochaetota</taxon>
        <taxon>Spirochaetia</taxon>
        <taxon>Spirochaetales</taxon>
        <taxon>Spirochaetaceae</taxon>
        <taxon>Bullifex</taxon>
    </lineage>
</organism>
<dbReference type="Gene3D" id="3.40.50.300">
    <property type="entry name" value="P-loop containing nucleotide triphosphate hydrolases"/>
    <property type="match status" value="1"/>
</dbReference>
<keyword evidence="2" id="KW-0067">ATP-binding</keyword>
<dbReference type="CDD" id="cd00009">
    <property type="entry name" value="AAA"/>
    <property type="match status" value="1"/>
</dbReference>
<dbReference type="Proteomes" id="UP000460549">
    <property type="component" value="Unassembled WGS sequence"/>
</dbReference>
<dbReference type="SMART" id="SM00382">
    <property type="entry name" value="AAA"/>
    <property type="match status" value="1"/>
</dbReference>
<dbReference type="GO" id="GO:0006260">
    <property type="term" value="P:DNA replication"/>
    <property type="evidence" value="ECO:0007669"/>
    <property type="project" value="TreeGrafter"/>
</dbReference>
<dbReference type="InterPro" id="IPR003593">
    <property type="entry name" value="AAA+_ATPase"/>
</dbReference>
<dbReference type="GO" id="GO:0005524">
    <property type="term" value="F:ATP binding"/>
    <property type="evidence" value="ECO:0007669"/>
    <property type="project" value="UniProtKB-KW"/>
</dbReference>
<name>A0A7X2PEC4_9SPIO</name>
<evidence type="ECO:0000259" key="1">
    <source>
        <dbReference type="SMART" id="SM00382"/>
    </source>
</evidence>
<reference evidence="2 3" key="1">
    <citation type="submission" date="2019-08" db="EMBL/GenBank/DDBJ databases">
        <title>In-depth cultivation of the pig gut microbiome towards novel bacterial diversity and tailored functional studies.</title>
        <authorList>
            <person name="Wylensek D."/>
            <person name="Hitch T.C.A."/>
            <person name="Clavel T."/>
        </authorList>
    </citation>
    <scope>NUCLEOTIDE SEQUENCE [LARGE SCALE GENOMIC DNA]</scope>
    <source>
        <strain evidence="2 3">NM-380-WT-3C1</strain>
    </source>
</reference>
<keyword evidence="2" id="KW-0547">Nucleotide-binding</keyword>
<keyword evidence="3" id="KW-1185">Reference proteome</keyword>